<protein>
    <submittedName>
        <fullName evidence="1">Uncharacterized protein</fullName>
    </submittedName>
</protein>
<gene>
    <name evidence="1" type="ORF">PGIGA_G00246460</name>
</gene>
<sequence length="246" mass="28788">MAVMQRSWMQAAVKPQRRRRRRRRRSLRSTFDRVYPFLKLAMSKIFCQMVMQMLTRPVLLTGSVLTCRPVSSVRHTHWIASVFSLKTSVPLRAEPKKKKKVDPRRELMVKERLKKKVKKLEKIPPELIPIEDFIPPAKCFDEIRVRGPPKLSFEESERRALLLKEWSRYKNAQHQAEMAAIEEALKAQTQALKELQLESEELYKAAISPDSSLFPFQHHGPCYTPPVPNHEAPEGKYNNITRVYTQ</sequence>
<keyword evidence="2" id="KW-1185">Reference proteome</keyword>
<proteinExistence type="predicted"/>
<dbReference type="EMBL" id="CM040461">
    <property type="protein sequence ID" value="MCI4381007.1"/>
    <property type="molecule type" value="Genomic_DNA"/>
</dbReference>
<dbReference type="Proteomes" id="UP000829447">
    <property type="component" value="Linkage Group LG8"/>
</dbReference>
<accession>A0ACC5WPQ6</accession>
<reference evidence="1 2" key="1">
    <citation type="journal article" date="2022" name="bioRxiv">
        <title>An ancient truncated duplication of the anti-Mullerian hormone receptor type 2 gene is a potential conserved master sex determinant in the Pangasiidae catfish family.</title>
        <authorList>
            <person name="Wen M."/>
            <person name="Pan Q."/>
            <person name="Jouanno E."/>
            <person name="Montfort J."/>
            <person name="Zahm M."/>
            <person name="Cabau C."/>
            <person name="Klopp C."/>
            <person name="Iampietro C."/>
            <person name="Roques C."/>
            <person name="Bouchez O."/>
            <person name="Castinel A."/>
            <person name="Donnadieu C."/>
            <person name="Parrinello H."/>
            <person name="Poncet C."/>
            <person name="Belmonte E."/>
            <person name="Gautier V."/>
            <person name="Avarre J.-C."/>
            <person name="Dugue R."/>
            <person name="Gustiano R."/>
            <person name="Ha T.T.T."/>
            <person name="Campet M."/>
            <person name="Sriphairoj K."/>
            <person name="Ribolli J."/>
            <person name="de Almeida F.L."/>
            <person name="Desvignes T."/>
            <person name="Postlethwait J.H."/>
            <person name="Bucao C.F."/>
            <person name="Robinson-Rechavi M."/>
            <person name="Bobe J."/>
            <person name="Herpin A."/>
            <person name="Guiguen Y."/>
        </authorList>
    </citation>
    <scope>NUCLEOTIDE SEQUENCE [LARGE SCALE GENOMIC DNA]</scope>
    <source>
        <strain evidence="1">YG-Dec2019</strain>
    </source>
</reference>
<organism evidence="1 2">
    <name type="scientific">Pangasianodon gigas</name>
    <name type="common">Mekong giant catfish</name>
    <name type="synonym">Pangasius gigas</name>
    <dbReference type="NCBI Taxonomy" id="30993"/>
    <lineage>
        <taxon>Eukaryota</taxon>
        <taxon>Metazoa</taxon>
        <taxon>Chordata</taxon>
        <taxon>Craniata</taxon>
        <taxon>Vertebrata</taxon>
        <taxon>Euteleostomi</taxon>
        <taxon>Actinopterygii</taxon>
        <taxon>Neopterygii</taxon>
        <taxon>Teleostei</taxon>
        <taxon>Ostariophysi</taxon>
        <taxon>Siluriformes</taxon>
        <taxon>Pangasiidae</taxon>
        <taxon>Pangasianodon</taxon>
    </lineage>
</organism>
<name>A0ACC5WPQ6_PANGG</name>
<evidence type="ECO:0000313" key="2">
    <source>
        <dbReference type="Proteomes" id="UP000829447"/>
    </source>
</evidence>
<comment type="caution">
    <text evidence="1">The sequence shown here is derived from an EMBL/GenBank/DDBJ whole genome shotgun (WGS) entry which is preliminary data.</text>
</comment>
<evidence type="ECO:0000313" key="1">
    <source>
        <dbReference type="EMBL" id="MCI4381007.1"/>
    </source>
</evidence>